<comment type="similarity">
    <text evidence="1">In the C-terminal section; belongs to the transposase 35 family.</text>
</comment>
<feature type="compositionally biased region" description="Basic residues" evidence="7">
    <location>
        <begin position="484"/>
        <end position="495"/>
    </location>
</feature>
<feature type="domain" description="Transposase putative helix-turn-helix" evidence="10">
    <location>
        <begin position="14"/>
        <end position="57"/>
    </location>
</feature>
<evidence type="ECO:0000256" key="6">
    <source>
        <dbReference type="ARBA" id="ARBA00023172"/>
    </source>
</evidence>
<keyword evidence="3" id="KW-0479">Metal-binding</keyword>
<sequence length="507" mass="56898">MPNEKKNDEEHGVRLSYKFRIYPTPSQCEAIKANIDASRFVYNHYLRARMDAYERTQQEVRRPKPACDEQGNVQYDQDGKEIWERTEGGKVVFHTVPNPTYDPAAKAMSMFDTSKDLTRLKKELVDEDGKPWLKEADATALIYALRNLDTAYQNFFRGIKKGQDVGFPKFKSRKNPVQTYKSGNVKLAGCDLDDGKAEAAVAEIPSPIPADWDLAGISWNGIVLPKIGKVRARIHRIPEGKFVSCTVERKASGAYYASINVKERELPAYPAATGEVGITFGASHWAVTSDGQVMDLPERIGRLQRRLAIAQRDLARKEPGSQNYLKQKRKVARVNERIADVRKAATHNATRELVNGYGTIAARQMNSKDMQQHGSAATKDLPRKVKKMLNRKMIDGNFAEFNRQLAYKSAWANRSFVEVPGDTPTAQVCSRCGHEELVLARDLRPAWTCSECGAKHDRKANGAQNVLEAGKDILAKQERSFVTKAKKSREKKRATKPISTAREGASR</sequence>
<evidence type="ECO:0000256" key="7">
    <source>
        <dbReference type="SAM" id="MobiDB-lite"/>
    </source>
</evidence>
<evidence type="ECO:0000313" key="11">
    <source>
        <dbReference type="EMBL" id="CUM77217.1"/>
    </source>
</evidence>
<organism evidence="11 12">
    <name type="scientific">Dorea longicatena</name>
    <dbReference type="NCBI Taxonomy" id="88431"/>
    <lineage>
        <taxon>Bacteria</taxon>
        <taxon>Bacillati</taxon>
        <taxon>Bacillota</taxon>
        <taxon>Clostridia</taxon>
        <taxon>Lachnospirales</taxon>
        <taxon>Lachnospiraceae</taxon>
        <taxon>Dorea</taxon>
    </lineage>
</organism>
<proteinExistence type="inferred from homology"/>
<feature type="domain" description="Cas12f1-like TNB" evidence="9">
    <location>
        <begin position="398"/>
        <end position="466"/>
    </location>
</feature>
<dbReference type="GO" id="GO:0006310">
    <property type="term" value="P:DNA recombination"/>
    <property type="evidence" value="ECO:0007669"/>
    <property type="project" value="UniProtKB-KW"/>
</dbReference>
<dbReference type="GO" id="GO:0032196">
    <property type="term" value="P:transposition"/>
    <property type="evidence" value="ECO:0007669"/>
    <property type="project" value="UniProtKB-KW"/>
</dbReference>
<keyword evidence="6" id="KW-0233">DNA recombination</keyword>
<dbReference type="GO" id="GO:0046872">
    <property type="term" value="F:metal ion binding"/>
    <property type="evidence" value="ECO:0007669"/>
    <property type="project" value="UniProtKB-KW"/>
</dbReference>
<reference evidence="11 12" key="1">
    <citation type="submission" date="2015-09" db="EMBL/GenBank/DDBJ databases">
        <authorList>
            <consortium name="Pathogen Informatics"/>
        </authorList>
    </citation>
    <scope>NUCLEOTIDE SEQUENCE [LARGE SCALE GENOMIC DNA]</scope>
    <source>
        <strain evidence="11 12">2789STDY5834961</strain>
    </source>
</reference>
<evidence type="ECO:0000256" key="1">
    <source>
        <dbReference type="ARBA" id="ARBA00008761"/>
    </source>
</evidence>
<keyword evidence="4" id="KW-0862">Zinc</keyword>
<evidence type="ECO:0000256" key="5">
    <source>
        <dbReference type="ARBA" id="ARBA00023125"/>
    </source>
</evidence>
<dbReference type="RefSeq" id="WP_172679435.1">
    <property type="nucleotide sequence ID" value="NZ_CYXO01000002.1"/>
</dbReference>
<evidence type="ECO:0000256" key="3">
    <source>
        <dbReference type="ARBA" id="ARBA00022723"/>
    </source>
</evidence>
<name>A0A173RHE4_9FIRM</name>
<evidence type="ECO:0000313" key="12">
    <source>
        <dbReference type="Proteomes" id="UP000095597"/>
    </source>
</evidence>
<evidence type="ECO:0000256" key="4">
    <source>
        <dbReference type="ARBA" id="ARBA00022833"/>
    </source>
</evidence>
<keyword evidence="5" id="KW-0238">DNA-binding</keyword>
<dbReference type="InterPro" id="IPR010095">
    <property type="entry name" value="Cas12f1-like_TNB"/>
</dbReference>
<dbReference type="InterPro" id="IPR001959">
    <property type="entry name" value="Transposase"/>
</dbReference>
<evidence type="ECO:0000259" key="8">
    <source>
        <dbReference type="Pfam" id="PF01385"/>
    </source>
</evidence>
<keyword evidence="2" id="KW-0815">Transposition</keyword>
<dbReference type="NCBIfam" id="NF040570">
    <property type="entry name" value="guided_TnpB"/>
    <property type="match status" value="1"/>
</dbReference>
<dbReference type="Pfam" id="PF12323">
    <property type="entry name" value="HTH_OrfB_IS605"/>
    <property type="match status" value="1"/>
</dbReference>
<evidence type="ECO:0000259" key="9">
    <source>
        <dbReference type="Pfam" id="PF07282"/>
    </source>
</evidence>
<dbReference type="AlphaFoldDB" id="A0A173RHE4"/>
<evidence type="ECO:0000259" key="10">
    <source>
        <dbReference type="Pfam" id="PF12323"/>
    </source>
</evidence>
<accession>A0A173RHE4</accession>
<dbReference type="Pfam" id="PF07282">
    <property type="entry name" value="Cas12f1-like_TNB"/>
    <property type="match status" value="1"/>
</dbReference>
<protein>
    <submittedName>
        <fullName evidence="11">Probable transposase</fullName>
    </submittedName>
</protein>
<dbReference type="InterPro" id="IPR021027">
    <property type="entry name" value="Transposase_put_HTH"/>
</dbReference>
<gene>
    <name evidence="11" type="ORF">ERS852573_00466</name>
</gene>
<dbReference type="Proteomes" id="UP000095597">
    <property type="component" value="Unassembled WGS sequence"/>
</dbReference>
<feature type="region of interest" description="Disordered" evidence="7">
    <location>
        <begin position="478"/>
        <end position="507"/>
    </location>
</feature>
<dbReference type="Pfam" id="PF01385">
    <property type="entry name" value="OrfB_IS605"/>
    <property type="match status" value="1"/>
</dbReference>
<dbReference type="EMBL" id="CYXO01000002">
    <property type="protein sequence ID" value="CUM77217.1"/>
    <property type="molecule type" value="Genomic_DNA"/>
</dbReference>
<evidence type="ECO:0000256" key="2">
    <source>
        <dbReference type="ARBA" id="ARBA00022578"/>
    </source>
</evidence>
<dbReference type="GO" id="GO:0003677">
    <property type="term" value="F:DNA binding"/>
    <property type="evidence" value="ECO:0007669"/>
    <property type="project" value="UniProtKB-KW"/>
</dbReference>
<feature type="domain" description="Probable transposase IS891/IS1136/IS1341" evidence="8">
    <location>
        <begin position="260"/>
        <end position="371"/>
    </location>
</feature>